<comment type="caution">
    <text evidence="2">The sequence shown here is derived from an EMBL/GenBank/DDBJ whole genome shotgun (WGS) entry which is preliminary data.</text>
</comment>
<dbReference type="Proteomes" id="UP001257060">
    <property type="component" value="Unassembled WGS sequence"/>
</dbReference>
<keyword evidence="3" id="KW-1185">Reference proteome</keyword>
<evidence type="ECO:0000259" key="1">
    <source>
        <dbReference type="SMART" id="SM00642"/>
    </source>
</evidence>
<dbReference type="InterPro" id="IPR006047">
    <property type="entry name" value="GH13_cat_dom"/>
</dbReference>
<dbReference type="NCBIfam" id="NF008183">
    <property type="entry name" value="PRK10933.1"/>
    <property type="match status" value="1"/>
</dbReference>
<sequence>MDDASGDGAAERLPNGEERRWWKEAVVYQIYPRSFNDSDGDGVGDIPGITERVDHLDDLGVDVVWLNPVYESPQADNGYDIADYRAIDSEYGTMADWEDLRDALHDRDIRLIMDLVVNHTSDEHEWFRNALESTDAEYRDYYIWREGRDAAEADREYELGPADEAPPNDWESFFGGPAWEYHEGTGEWYLHLFDRKQPDLNWENPAVRDDVFEMMNWWIEKSIDGFRMDVINLISKPDGLPDTDPEAGIRTIDRAANGPRVHEYLDEMRDRVLDRGLLTVGEMIGDPLPLDHARRYVSPDEDGDGLSMLFHFEHVLIDRGDRIWETSDWDLTDLKAVFDRWQDAFAEEGWNSLYLNNHDQPRMVSRFGDDGEYRRESAKLLGTLLHTLRGTPYVYQGEELGMTNYPFDSLDDFRDVETLNPVRSALDSGEVASFGAVRDALRANSRDNARTPMQWSDDEHAGFSESEPWIGVNPNYPEVNAAAERDDEGSVYEYYRRLVEFRGENDVVVYGDYHPFVQDHERVWAYTRTLGEKRLFVALNFAGRETTVEIPVEADEATLALSNYDGGGRAVSELLAGEFRLRPWEARVYRLA</sequence>
<dbReference type="CDD" id="cd11333">
    <property type="entry name" value="AmyAc_SI_OligoGlu_DGase"/>
    <property type="match status" value="1"/>
</dbReference>
<reference evidence="2 3" key="1">
    <citation type="submission" date="2022-06" db="EMBL/GenBank/DDBJ databases">
        <title>Halogeometricum sp. a new haloarchaeum isolate from saline soil.</title>
        <authorList>
            <person name="Strakova D."/>
            <person name="Galisteo C."/>
            <person name="Sanchez-Porro C."/>
            <person name="Ventosa A."/>
        </authorList>
    </citation>
    <scope>NUCLEOTIDE SEQUENCE [LARGE SCALE GENOMIC DNA]</scope>
    <source>
        <strain evidence="2 3">S1BR25-6</strain>
    </source>
</reference>
<dbReference type="InterPro" id="IPR045857">
    <property type="entry name" value="O16G_dom_2"/>
</dbReference>
<organism evidence="2 3">
    <name type="scientific">Halogeometricum salsisoli</name>
    <dbReference type="NCBI Taxonomy" id="2950536"/>
    <lineage>
        <taxon>Archaea</taxon>
        <taxon>Methanobacteriati</taxon>
        <taxon>Methanobacteriota</taxon>
        <taxon>Stenosarchaea group</taxon>
        <taxon>Halobacteria</taxon>
        <taxon>Halobacteriales</taxon>
        <taxon>Haloferacaceae</taxon>
        <taxon>Halogeometricum</taxon>
    </lineage>
</organism>
<proteinExistence type="predicted"/>
<gene>
    <name evidence="2" type="ORF">NDI76_06190</name>
</gene>
<dbReference type="InterPro" id="IPR013780">
    <property type="entry name" value="Glyco_hydro_b"/>
</dbReference>
<name>A0ABU2GCY3_9EURY</name>
<dbReference type="InterPro" id="IPR017853">
    <property type="entry name" value="GH"/>
</dbReference>
<dbReference type="Gene3D" id="2.60.40.1180">
    <property type="entry name" value="Golgi alpha-mannosidase II"/>
    <property type="match status" value="1"/>
</dbReference>
<accession>A0ABU2GCY3</accession>
<evidence type="ECO:0000313" key="2">
    <source>
        <dbReference type="EMBL" id="MDS0298326.1"/>
    </source>
</evidence>
<feature type="domain" description="Glycosyl hydrolase family 13 catalytic" evidence="1">
    <location>
        <begin position="29"/>
        <end position="450"/>
    </location>
</feature>
<dbReference type="Pfam" id="PF00128">
    <property type="entry name" value="Alpha-amylase"/>
    <property type="match status" value="1"/>
</dbReference>
<dbReference type="EMBL" id="JAMQOP010000001">
    <property type="protein sequence ID" value="MDS0298326.1"/>
    <property type="molecule type" value="Genomic_DNA"/>
</dbReference>
<dbReference type="Gene3D" id="3.90.400.10">
    <property type="entry name" value="Oligo-1,6-glucosidase, Domain 2"/>
    <property type="match status" value="1"/>
</dbReference>
<dbReference type="PANTHER" id="PTHR10357">
    <property type="entry name" value="ALPHA-AMYLASE FAMILY MEMBER"/>
    <property type="match status" value="1"/>
</dbReference>
<dbReference type="PANTHER" id="PTHR10357:SF179">
    <property type="entry name" value="NEUTRAL AND BASIC AMINO ACID TRANSPORT PROTEIN RBAT"/>
    <property type="match status" value="1"/>
</dbReference>
<protein>
    <submittedName>
        <fullName evidence="2">Alpha-glucosidase</fullName>
    </submittedName>
</protein>
<dbReference type="SUPFAM" id="SSF51445">
    <property type="entry name" value="(Trans)glycosidases"/>
    <property type="match status" value="1"/>
</dbReference>
<dbReference type="RefSeq" id="WP_310923136.1">
    <property type="nucleotide sequence ID" value="NZ_JAMQOP010000001.1"/>
</dbReference>
<evidence type="ECO:0000313" key="3">
    <source>
        <dbReference type="Proteomes" id="UP001257060"/>
    </source>
</evidence>
<dbReference type="Gene3D" id="3.20.20.80">
    <property type="entry name" value="Glycosidases"/>
    <property type="match status" value="1"/>
</dbReference>
<dbReference type="SUPFAM" id="SSF51011">
    <property type="entry name" value="Glycosyl hydrolase domain"/>
    <property type="match status" value="1"/>
</dbReference>
<dbReference type="SMART" id="SM00642">
    <property type="entry name" value="Aamy"/>
    <property type="match status" value="1"/>
</dbReference>